<dbReference type="AlphaFoldDB" id="A0A7J6UUB1"/>
<comment type="caution">
    <text evidence="2">The sequence shown here is derived from an EMBL/GenBank/DDBJ whole genome shotgun (WGS) entry which is preliminary data.</text>
</comment>
<dbReference type="OrthoDB" id="5319261at2759"/>
<evidence type="ECO:0000313" key="3">
    <source>
        <dbReference type="Proteomes" id="UP000554482"/>
    </source>
</evidence>
<dbReference type="InterPro" id="IPR001810">
    <property type="entry name" value="F-box_dom"/>
</dbReference>
<dbReference type="SUPFAM" id="SSF75011">
    <property type="entry name" value="3-carboxy-cis,cis-mucoante lactonizing enzyme"/>
    <property type="match status" value="1"/>
</dbReference>
<dbReference type="InterPro" id="IPR036047">
    <property type="entry name" value="F-box-like_dom_sf"/>
</dbReference>
<dbReference type="PROSITE" id="PS50181">
    <property type="entry name" value="FBOX"/>
    <property type="match status" value="1"/>
</dbReference>
<dbReference type="Pfam" id="PF12937">
    <property type="entry name" value="F-box-like"/>
    <property type="match status" value="1"/>
</dbReference>
<dbReference type="Proteomes" id="UP000554482">
    <property type="component" value="Unassembled WGS sequence"/>
</dbReference>
<evidence type="ECO:0000313" key="2">
    <source>
        <dbReference type="EMBL" id="KAF5176166.1"/>
    </source>
</evidence>
<dbReference type="NCBIfam" id="TIGR01640">
    <property type="entry name" value="F_box_assoc_1"/>
    <property type="match status" value="1"/>
</dbReference>
<organism evidence="2 3">
    <name type="scientific">Thalictrum thalictroides</name>
    <name type="common">Rue-anemone</name>
    <name type="synonym">Anemone thalictroides</name>
    <dbReference type="NCBI Taxonomy" id="46969"/>
    <lineage>
        <taxon>Eukaryota</taxon>
        <taxon>Viridiplantae</taxon>
        <taxon>Streptophyta</taxon>
        <taxon>Embryophyta</taxon>
        <taxon>Tracheophyta</taxon>
        <taxon>Spermatophyta</taxon>
        <taxon>Magnoliopsida</taxon>
        <taxon>Ranunculales</taxon>
        <taxon>Ranunculaceae</taxon>
        <taxon>Thalictroideae</taxon>
        <taxon>Thalictrum</taxon>
    </lineage>
</organism>
<evidence type="ECO:0000259" key="1">
    <source>
        <dbReference type="PROSITE" id="PS50181"/>
    </source>
</evidence>
<protein>
    <submittedName>
        <fullName evidence="2">Abc transporter a family member</fullName>
    </submittedName>
</protein>
<dbReference type="InterPro" id="IPR013187">
    <property type="entry name" value="F-box-assoc_dom_typ3"/>
</dbReference>
<dbReference type="SMART" id="SM00256">
    <property type="entry name" value="FBOX"/>
    <property type="match status" value="1"/>
</dbReference>
<keyword evidence="3" id="KW-1185">Reference proteome</keyword>
<name>A0A7J6UUB1_THATH</name>
<dbReference type="EMBL" id="JABWDY010043122">
    <property type="protein sequence ID" value="KAF5176166.1"/>
    <property type="molecule type" value="Genomic_DNA"/>
</dbReference>
<dbReference type="SUPFAM" id="SSF81383">
    <property type="entry name" value="F-box domain"/>
    <property type="match status" value="1"/>
</dbReference>
<dbReference type="PANTHER" id="PTHR31672">
    <property type="entry name" value="BNACNNG10540D PROTEIN"/>
    <property type="match status" value="1"/>
</dbReference>
<reference evidence="2 3" key="1">
    <citation type="submission" date="2020-06" db="EMBL/GenBank/DDBJ databases">
        <title>Transcriptomic and genomic resources for Thalictrum thalictroides and T. hernandezii: Facilitating candidate gene discovery in an emerging model plant lineage.</title>
        <authorList>
            <person name="Arias T."/>
            <person name="Riano-Pachon D.M."/>
            <person name="Di Stilio V.S."/>
        </authorList>
    </citation>
    <scope>NUCLEOTIDE SEQUENCE [LARGE SCALE GENOMIC DNA]</scope>
    <source>
        <strain evidence="3">cv. WT478/WT964</strain>
        <tissue evidence="2">Leaves</tissue>
    </source>
</reference>
<dbReference type="InterPro" id="IPR017451">
    <property type="entry name" value="F-box-assoc_interact_dom"/>
</dbReference>
<proteinExistence type="predicted"/>
<dbReference type="CDD" id="cd22157">
    <property type="entry name" value="F-box_AtFBW1-like"/>
    <property type="match status" value="1"/>
</dbReference>
<dbReference type="Gene3D" id="1.20.1280.50">
    <property type="match status" value="1"/>
</dbReference>
<dbReference type="PANTHER" id="PTHR31672:SF13">
    <property type="entry name" value="F-BOX PROTEIN CPR30-LIKE"/>
    <property type="match status" value="1"/>
</dbReference>
<dbReference type="InterPro" id="IPR050796">
    <property type="entry name" value="SCF_F-box_component"/>
</dbReference>
<feature type="domain" description="F-box" evidence="1">
    <location>
        <begin position="14"/>
        <end position="59"/>
    </location>
</feature>
<gene>
    <name evidence="2" type="ORF">FRX31_034247</name>
</gene>
<sequence>MRNCFRPLPNYPSLDILRSLPKERLQDILSRLPLKTLMRLKCVSKSWCLIIEDSIFRSQRAPIVVTLNAHFDDDSQRLYSIDENGLATLTCMFINPHGSCYDSKSCNGLFCFPSFWSTGGNCLRVCNPTTQEVVTLPRTNVYNDLDSFEFGFDPLRKEYKVLAWNYSLHYEVFTLGTNSWRVIRNKPAGRFQGQFSRSFCMNGSFYWYCDTKKLIISFNLDKEKFGRVHGPKRLNRGFESSVKHLFELDGCLCLVDHHYLYSNFGNNQSHPRIIDLWMLKDYYKKIWKLINYRKKVWVKMTSITLPSIWMSLENPFSTRTGEILIARSSDGSRIIYLYNLFTQNFTVVNIVGLPSDFVVTNFVESSESIANLSHCLTEPY</sequence>
<accession>A0A7J6UUB1</accession>
<dbReference type="Pfam" id="PF08268">
    <property type="entry name" value="FBA_3"/>
    <property type="match status" value="1"/>
</dbReference>